<organism evidence="9 10">
    <name type="scientific">Bugula neritina</name>
    <name type="common">Brown bryozoan</name>
    <name type="synonym">Sertularia neritina</name>
    <dbReference type="NCBI Taxonomy" id="10212"/>
    <lineage>
        <taxon>Eukaryota</taxon>
        <taxon>Metazoa</taxon>
        <taxon>Spiralia</taxon>
        <taxon>Lophotrochozoa</taxon>
        <taxon>Bryozoa</taxon>
        <taxon>Gymnolaemata</taxon>
        <taxon>Cheilostomatida</taxon>
        <taxon>Flustrina</taxon>
        <taxon>Buguloidea</taxon>
        <taxon>Bugulidae</taxon>
        <taxon>Bugula</taxon>
    </lineage>
</organism>
<keyword evidence="3" id="KW-0677">Repeat</keyword>
<reference evidence="9" key="1">
    <citation type="submission" date="2020-06" db="EMBL/GenBank/DDBJ databases">
        <title>Draft genome of Bugula neritina, a colonial animal packing powerful symbionts and potential medicines.</title>
        <authorList>
            <person name="Rayko M."/>
        </authorList>
    </citation>
    <scope>NUCLEOTIDE SEQUENCE [LARGE SCALE GENOMIC DNA]</scope>
    <source>
        <strain evidence="9">Kwan_BN1</strain>
    </source>
</reference>
<keyword evidence="4 8" id="KW-1133">Transmembrane helix</keyword>
<dbReference type="Pfam" id="PF00654">
    <property type="entry name" value="Voltage_CLC"/>
    <property type="match status" value="1"/>
</dbReference>
<keyword evidence="6 8" id="KW-0472">Membrane</keyword>
<evidence type="ECO:0000256" key="2">
    <source>
        <dbReference type="ARBA" id="ARBA00022692"/>
    </source>
</evidence>
<evidence type="ECO:0000256" key="8">
    <source>
        <dbReference type="SAM" id="Phobius"/>
    </source>
</evidence>
<feature type="transmembrane region" description="Helical" evidence="8">
    <location>
        <begin position="117"/>
        <end position="139"/>
    </location>
</feature>
<evidence type="ECO:0000256" key="3">
    <source>
        <dbReference type="ARBA" id="ARBA00022737"/>
    </source>
</evidence>
<dbReference type="GO" id="GO:0016020">
    <property type="term" value="C:membrane"/>
    <property type="evidence" value="ECO:0007669"/>
    <property type="project" value="UniProtKB-SubCell"/>
</dbReference>
<keyword evidence="5" id="KW-0129">CBS domain</keyword>
<sequence length="275" mass="31213">MTEIPSEAPKRTVDNTQTPPTLSSQSISLRHRPSRLSKYGVAFQPPEDDAIHYHDDAKEMPFFAKGRDFESTFTNHKYTSEEKETLRTYESQDYLTSHSEVYKNWIKRQPSRLDWDLWVMMGLIGFVVGFIGFLLHQTIEWLTDIRINKASEYLAVDNLLLAWGWCVGFSTLFLLFGTVFVVYLRPSAAGSGIPELICFLNGTQVRHIFNVKTLVIKFISCCLSVGSGLPVGPEGPMIHLGSLVGAGISQFKSDTLKVQLPFFERFRNSEDRFVS</sequence>
<evidence type="ECO:0000256" key="5">
    <source>
        <dbReference type="ARBA" id="ARBA00023122"/>
    </source>
</evidence>
<gene>
    <name evidence="9" type="ORF">EB796_021244</name>
</gene>
<dbReference type="InterPro" id="IPR051280">
    <property type="entry name" value="Cl-channel/antiporter"/>
</dbReference>
<protein>
    <recommendedName>
        <fullName evidence="11">CLCN7</fullName>
    </recommendedName>
</protein>
<dbReference type="Gene3D" id="1.10.3080.10">
    <property type="entry name" value="Clc chloride channel"/>
    <property type="match status" value="1"/>
</dbReference>
<keyword evidence="10" id="KW-1185">Reference proteome</keyword>
<dbReference type="EMBL" id="VXIV02003173">
    <property type="protein sequence ID" value="KAF6020441.1"/>
    <property type="molecule type" value="Genomic_DNA"/>
</dbReference>
<feature type="transmembrane region" description="Helical" evidence="8">
    <location>
        <begin position="159"/>
        <end position="184"/>
    </location>
</feature>
<evidence type="ECO:0000256" key="7">
    <source>
        <dbReference type="SAM" id="MobiDB-lite"/>
    </source>
</evidence>
<comment type="subcellular location">
    <subcellularLocation>
        <location evidence="1">Membrane</location>
        <topology evidence="1">Multi-pass membrane protein</topology>
    </subcellularLocation>
</comment>
<evidence type="ECO:0000256" key="1">
    <source>
        <dbReference type="ARBA" id="ARBA00004141"/>
    </source>
</evidence>
<keyword evidence="2 8" id="KW-0812">Transmembrane</keyword>
<evidence type="ECO:0008006" key="11">
    <source>
        <dbReference type="Google" id="ProtNLM"/>
    </source>
</evidence>
<evidence type="ECO:0000313" key="9">
    <source>
        <dbReference type="EMBL" id="KAF6020441.1"/>
    </source>
</evidence>
<name>A0A7J7J452_BUGNE</name>
<evidence type="ECO:0000256" key="6">
    <source>
        <dbReference type="ARBA" id="ARBA00023136"/>
    </source>
</evidence>
<comment type="caution">
    <text evidence="9">The sequence shown here is derived from an EMBL/GenBank/DDBJ whole genome shotgun (WGS) entry which is preliminary data.</text>
</comment>
<evidence type="ECO:0000313" key="10">
    <source>
        <dbReference type="Proteomes" id="UP000593567"/>
    </source>
</evidence>
<feature type="region of interest" description="Disordered" evidence="7">
    <location>
        <begin position="1"/>
        <end position="32"/>
    </location>
</feature>
<dbReference type="PANTHER" id="PTHR11689:SF89">
    <property type="entry name" value="CHLORIDE CHANNEL PROTEIN"/>
    <property type="match status" value="1"/>
</dbReference>
<dbReference type="GO" id="GO:0015108">
    <property type="term" value="F:chloride transmembrane transporter activity"/>
    <property type="evidence" value="ECO:0007669"/>
    <property type="project" value="InterPro"/>
</dbReference>
<dbReference type="InterPro" id="IPR014743">
    <property type="entry name" value="Cl-channel_core"/>
</dbReference>
<dbReference type="SUPFAM" id="SSF81340">
    <property type="entry name" value="Clc chloride channel"/>
    <property type="match status" value="1"/>
</dbReference>
<feature type="compositionally biased region" description="Polar residues" evidence="7">
    <location>
        <begin position="14"/>
        <end position="28"/>
    </location>
</feature>
<accession>A0A7J7J452</accession>
<proteinExistence type="predicted"/>
<dbReference type="InterPro" id="IPR001807">
    <property type="entry name" value="ClC"/>
</dbReference>
<evidence type="ECO:0000256" key="4">
    <source>
        <dbReference type="ARBA" id="ARBA00022989"/>
    </source>
</evidence>
<dbReference type="PRINTS" id="PR00762">
    <property type="entry name" value="CLCHANNEL"/>
</dbReference>
<dbReference type="OrthoDB" id="428525at2759"/>
<dbReference type="PANTHER" id="PTHR11689">
    <property type="entry name" value="CHLORIDE CHANNEL PROTEIN CLC FAMILY MEMBER"/>
    <property type="match status" value="1"/>
</dbReference>
<dbReference type="AlphaFoldDB" id="A0A7J7J452"/>
<dbReference type="Proteomes" id="UP000593567">
    <property type="component" value="Unassembled WGS sequence"/>
</dbReference>